<dbReference type="AlphaFoldDB" id="A0A4V6MWP1"/>
<evidence type="ECO:0000313" key="1">
    <source>
        <dbReference type="EMBL" id="TBU54598.1"/>
    </source>
</evidence>
<name>A0A4V6MWP1_9APHY</name>
<evidence type="ECO:0000313" key="2">
    <source>
        <dbReference type="Proteomes" id="UP000292082"/>
    </source>
</evidence>
<dbReference type="Proteomes" id="UP000292082">
    <property type="component" value="Unassembled WGS sequence"/>
</dbReference>
<keyword evidence="2" id="KW-1185">Reference proteome</keyword>
<dbReference type="EMBL" id="ML145185">
    <property type="protein sequence ID" value="TBU54598.1"/>
    <property type="molecule type" value="Genomic_DNA"/>
</dbReference>
<gene>
    <name evidence="1" type="ORF">BD310DRAFT_969708</name>
</gene>
<proteinExistence type="predicted"/>
<reference evidence="1 2" key="1">
    <citation type="submission" date="2019-01" db="EMBL/GenBank/DDBJ databases">
        <title>Draft genome sequences of three monokaryotic isolates of the white-rot basidiomycete fungus Dichomitus squalens.</title>
        <authorList>
            <consortium name="DOE Joint Genome Institute"/>
            <person name="Lopez S.C."/>
            <person name="Andreopoulos B."/>
            <person name="Pangilinan J."/>
            <person name="Lipzen A."/>
            <person name="Riley R."/>
            <person name="Ahrendt S."/>
            <person name="Ng V."/>
            <person name="Barry K."/>
            <person name="Daum C."/>
            <person name="Grigoriev I.V."/>
            <person name="Hilden K.S."/>
            <person name="Makela M.R."/>
            <person name="de Vries R.P."/>
        </authorList>
    </citation>
    <scope>NUCLEOTIDE SEQUENCE [LARGE SCALE GENOMIC DNA]</scope>
    <source>
        <strain evidence="1 2">CBS 464.89</strain>
    </source>
</reference>
<protein>
    <submittedName>
        <fullName evidence="1">Uncharacterized protein</fullName>
    </submittedName>
</protein>
<sequence length="340" mass="37512">MTSLARHKGRVHVQRVALHLARIVRCEGQYTPAALILPSVPWQDRAAADSGVLPTLKSVDVSYIFWVAVSFSSISERISEDLALLVIQVGVAETNMVVIIDFLGLLALDVAIAGLPQHTPAVLWRLLVGGYLWKGDKRTRGLGRGRNRPPRQVCPRVEAVHGLLFYVCPPNPKGIATNTNASVWKRHDPTAPATEQPTCIPLVPPTYPFHDLDGCGLIRPSYVLVLRIRVPAAATRSLFNGAGRGSPFEVRFGPISSAELKILRGHNVPRRFMSYKDEALETNFSPDMASLARLGTALYSSRRDGSCANTLEYRIIEPYHLLSATRVVGRQYPVQARVLW</sequence>
<organism evidence="1 2">
    <name type="scientific">Dichomitus squalens</name>
    <dbReference type="NCBI Taxonomy" id="114155"/>
    <lineage>
        <taxon>Eukaryota</taxon>
        <taxon>Fungi</taxon>
        <taxon>Dikarya</taxon>
        <taxon>Basidiomycota</taxon>
        <taxon>Agaricomycotina</taxon>
        <taxon>Agaricomycetes</taxon>
        <taxon>Polyporales</taxon>
        <taxon>Polyporaceae</taxon>
        <taxon>Dichomitus</taxon>
    </lineage>
</organism>
<accession>A0A4V6MWP1</accession>